<feature type="domain" description="Retroviral polymerase SH3-like" evidence="2">
    <location>
        <begin position="33"/>
        <end position="62"/>
    </location>
</feature>
<protein>
    <submittedName>
        <fullName evidence="3">Putative polyprotein</fullName>
    </submittedName>
</protein>
<feature type="region of interest" description="Disordered" evidence="1">
    <location>
        <begin position="123"/>
        <end position="151"/>
    </location>
</feature>
<reference evidence="3" key="1">
    <citation type="journal article" date="2019" name="Sci. Rep.">
        <title>Draft genome of Tanacetum cinerariifolium, the natural source of mosquito coil.</title>
        <authorList>
            <person name="Yamashiro T."/>
            <person name="Shiraishi A."/>
            <person name="Satake H."/>
            <person name="Nakayama K."/>
        </authorList>
    </citation>
    <scope>NUCLEOTIDE SEQUENCE</scope>
</reference>
<dbReference type="Pfam" id="PF25597">
    <property type="entry name" value="SH3_retrovirus"/>
    <property type="match status" value="1"/>
</dbReference>
<accession>A0A699QQ54</accession>
<sequence>MEDSPSRAIEKKTPMEMWLEHPSEYGMLRIFGWVAYPHNKQGKLEPRAVKCVILGYLEGVKGTDYIEGVKGYRLYRLDDESPKIVTSRNIVFNESVMYKDTLKGSGAGSDKSVEELQVEVELQGLSNRTLEEDHTNQEDGDDEDAGDQETD</sequence>
<dbReference type="AlphaFoldDB" id="A0A699QQ54"/>
<feature type="compositionally biased region" description="Acidic residues" evidence="1">
    <location>
        <begin position="138"/>
        <end position="151"/>
    </location>
</feature>
<gene>
    <name evidence="3" type="ORF">Tci_844478</name>
</gene>
<evidence type="ECO:0000256" key="1">
    <source>
        <dbReference type="SAM" id="MobiDB-lite"/>
    </source>
</evidence>
<evidence type="ECO:0000259" key="2">
    <source>
        <dbReference type="Pfam" id="PF25597"/>
    </source>
</evidence>
<evidence type="ECO:0000313" key="3">
    <source>
        <dbReference type="EMBL" id="GFC72508.1"/>
    </source>
</evidence>
<proteinExistence type="predicted"/>
<name>A0A699QQ54_TANCI</name>
<organism evidence="3">
    <name type="scientific">Tanacetum cinerariifolium</name>
    <name type="common">Dalmatian daisy</name>
    <name type="synonym">Chrysanthemum cinerariifolium</name>
    <dbReference type="NCBI Taxonomy" id="118510"/>
    <lineage>
        <taxon>Eukaryota</taxon>
        <taxon>Viridiplantae</taxon>
        <taxon>Streptophyta</taxon>
        <taxon>Embryophyta</taxon>
        <taxon>Tracheophyta</taxon>
        <taxon>Spermatophyta</taxon>
        <taxon>Magnoliopsida</taxon>
        <taxon>eudicotyledons</taxon>
        <taxon>Gunneridae</taxon>
        <taxon>Pentapetalae</taxon>
        <taxon>asterids</taxon>
        <taxon>campanulids</taxon>
        <taxon>Asterales</taxon>
        <taxon>Asteraceae</taxon>
        <taxon>Asteroideae</taxon>
        <taxon>Anthemideae</taxon>
        <taxon>Anthemidinae</taxon>
        <taxon>Tanacetum</taxon>
    </lineage>
</organism>
<dbReference type="EMBL" id="BKCJ011038187">
    <property type="protein sequence ID" value="GFC72508.1"/>
    <property type="molecule type" value="Genomic_DNA"/>
</dbReference>
<comment type="caution">
    <text evidence="3">The sequence shown here is derived from an EMBL/GenBank/DDBJ whole genome shotgun (WGS) entry which is preliminary data.</text>
</comment>
<dbReference type="InterPro" id="IPR057670">
    <property type="entry name" value="SH3_retrovirus"/>
</dbReference>